<dbReference type="AlphaFoldDB" id="A0A0B1PEW3"/>
<dbReference type="GO" id="GO:0000402">
    <property type="term" value="F:crossed form four-way junction DNA binding"/>
    <property type="evidence" value="ECO:0007669"/>
    <property type="project" value="TreeGrafter"/>
</dbReference>
<dbReference type="GO" id="GO:0004520">
    <property type="term" value="F:DNA endonuclease activity"/>
    <property type="evidence" value="ECO:0007669"/>
    <property type="project" value="TreeGrafter"/>
</dbReference>
<dbReference type="InterPro" id="IPR036397">
    <property type="entry name" value="RNaseH_sf"/>
</dbReference>
<evidence type="ECO:0000313" key="2">
    <source>
        <dbReference type="EMBL" id="KHJ35174.1"/>
    </source>
</evidence>
<dbReference type="EMBL" id="JNVN01000492">
    <property type="protein sequence ID" value="KHJ35174.1"/>
    <property type="molecule type" value="Genomic_DNA"/>
</dbReference>
<reference evidence="2 3" key="1">
    <citation type="journal article" date="2014" name="BMC Genomics">
        <title>Adaptive genomic structural variation in the grape powdery mildew pathogen, Erysiphe necator.</title>
        <authorList>
            <person name="Jones L."/>
            <person name="Riaz S."/>
            <person name="Morales-Cruz A."/>
            <person name="Amrine K.C."/>
            <person name="McGuire B."/>
            <person name="Gubler W.D."/>
            <person name="Walker M.A."/>
            <person name="Cantu D."/>
        </authorList>
    </citation>
    <scope>NUCLEOTIDE SEQUENCE [LARGE SCALE GENOMIC DNA]</scope>
    <source>
        <strain evidence="3">c</strain>
    </source>
</reference>
<protein>
    <submittedName>
        <fullName evidence="2">Putative ribonuclease h-like protein</fullName>
    </submittedName>
</protein>
<dbReference type="GO" id="GO:0000403">
    <property type="term" value="F:Y-form DNA binding"/>
    <property type="evidence" value="ECO:0007669"/>
    <property type="project" value="TreeGrafter"/>
</dbReference>
<dbReference type="Gene3D" id="3.30.420.10">
    <property type="entry name" value="Ribonuclease H-like superfamily/Ribonuclease H"/>
    <property type="match status" value="1"/>
</dbReference>
<dbReference type="Proteomes" id="UP000030854">
    <property type="component" value="Unassembled WGS sequence"/>
</dbReference>
<dbReference type="OMA" id="GITWLEW"/>
<dbReference type="InterPro" id="IPR003034">
    <property type="entry name" value="SAP_dom"/>
</dbReference>
<dbReference type="GO" id="GO:0005739">
    <property type="term" value="C:mitochondrion"/>
    <property type="evidence" value="ECO:0007669"/>
    <property type="project" value="TreeGrafter"/>
</dbReference>
<dbReference type="STRING" id="52586.A0A0B1PEW3"/>
<accession>A0A0B1PEW3</accession>
<organism evidence="2 3">
    <name type="scientific">Uncinula necator</name>
    <name type="common">Grape powdery mildew</name>
    <dbReference type="NCBI Taxonomy" id="52586"/>
    <lineage>
        <taxon>Eukaryota</taxon>
        <taxon>Fungi</taxon>
        <taxon>Dikarya</taxon>
        <taxon>Ascomycota</taxon>
        <taxon>Pezizomycotina</taxon>
        <taxon>Leotiomycetes</taxon>
        <taxon>Erysiphales</taxon>
        <taxon>Erysiphaceae</taxon>
        <taxon>Erysiphe</taxon>
    </lineage>
</organism>
<dbReference type="PANTHER" id="PTHR28072">
    <property type="entry name" value="CRUCIFORM CUTTING ENDONUCLEASE 1, MITOCHONDRIAL-RELATED"/>
    <property type="match status" value="1"/>
</dbReference>
<gene>
    <name evidence="2" type="ORF">EV44_g4818</name>
</gene>
<dbReference type="InterPro" id="IPR039197">
    <property type="entry name" value="Mrs1/Cce1"/>
</dbReference>
<evidence type="ECO:0000259" key="1">
    <source>
        <dbReference type="PROSITE" id="PS50800"/>
    </source>
</evidence>
<comment type="caution">
    <text evidence="2">The sequence shown here is derived from an EMBL/GenBank/DDBJ whole genome shotgun (WGS) entry which is preliminary data.</text>
</comment>
<dbReference type="InterPro" id="IPR012337">
    <property type="entry name" value="RNaseH-like_sf"/>
</dbReference>
<dbReference type="HOGENOM" id="CLU_042191_0_0_1"/>
<dbReference type="PANTHER" id="PTHR28072:SF1">
    <property type="entry name" value="CRUCIFORM CUTTING ENDONUCLEASE 1, MITOCHONDRIAL-RELATED"/>
    <property type="match status" value="1"/>
</dbReference>
<dbReference type="InterPro" id="IPR015242">
    <property type="entry name" value="Ydc2_cat"/>
</dbReference>
<dbReference type="PROSITE" id="PS50800">
    <property type="entry name" value="SAP"/>
    <property type="match status" value="1"/>
</dbReference>
<dbReference type="GO" id="GO:0070336">
    <property type="term" value="F:flap-structured DNA binding"/>
    <property type="evidence" value="ECO:0007669"/>
    <property type="project" value="TreeGrafter"/>
</dbReference>
<keyword evidence="3" id="KW-1185">Reference proteome</keyword>
<dbReference type="Pfam" id="PF09159">
    <property type="entry name" value="Ydc2-catalyt"/>
    <property type="match status" value="1"/>
</dbReference>
<proteinExistence type="predicted"/>
<sequence length="299" mass="34172">MIKLKQTQLKLIAFKCGLNTSGTKPNLQARISRELNCISLAQADSYRVLSIDMGIRNLAYCTLDVKLDCPPPRIHAWKNLSVFMTPVNLSLRDTEEQPLQEKEAFDPETMSATAYTLLREKLLLDQPTHVIIERQRFRSMGARHIFEWTIRVNMFEAILYGILCTLKAEGMWKGTVIPVAPLRVGPFWLGRDDEKGNFKNTGSRNKRRKIDLVKSWLENDSPIVQFGNKEALDVAGRFLKNTSSRFKKPSDEDYTGDISSRFGKLDDLTDALLQGLAWIQWEKNKRIALRDGVEALLEI</sequence>
<feature type="domain" description="SAP" evidence="1">
    <location>
        <begin position="1"/>
        <end position="35"/>
    </location>
</feature>
<dbReference type="CDD" id="cd16963">
    <property type="entry name" value="CCE1"/>
    <property type="match status" value="1"/>
</dbReference>
<dbReference type="SUPFAM" id="SSF53098">
    <property type="entry name" value="Ribonuclease H-like"/>
    <property type="match status" value="1"/>
</dbReference>
<name>A0A0B1PEW3_UNCNE</name>
<evidence type="ECO:0000313" key="3">
    <source>
        <dbReference type="Proteomes" id="UP000030854"/>
    </source>
</evidence>